<gene>
    <name evidence="3" type="ORF">TVY486_1001290</name>
</gene>
<dbReference type="VEuPathDB" id="TriTrypDB:TvY486_1001290"/>
<feature type="region of interest" description="Disordered" evidence="1">
    <location>
        <begin position="146"/>
        <end position="179"/>
    </location>
</feature>
<dbReference type="SUPFAM" id="SSF48371">
    <property type="entry name" value="ARM repeat"/>
    <property type="match status" value="1"/>
</dbReference>
<proteinExistence type="predicted"/>
<dbReference type="InterPro" id="IPR011989">
    <property type="entry name" value="ARM-like"/>
</dbReference>
<dbReference type="InterPro" id="IPR052107">
    <property type="entry name" value="HEAT6"/>
</dbReference>
<dbReference type="AlphaFoldDB" id="G0U5C7"/>
<dbReference type="Pfam" id="PF13251">
    <property type="entry name" value="DUF4042"/>
    <property type="match status" value="1"/>
</dbReference>
<dbReference type="PANTHER" id="PTHR13366">
    <property type="entry name" value="MALARIA ANTIGEN-RELATED"/>
    <property type="match status" value="1"/>
</dbReference>
<dbReference type="PANTHER" id="PTHR13366:SF0">
    <property type="entry name" value="HEAT REPEAT-CONTAINING PROTEIN 6"/>
    <property type="match status" value="1"/>
</dbReference>
<organism evidence="3">
    <name type="scientific">Trypanosoma vivax (strain Y486)</name>
    <dbReference type="NCBI Taxonomy" id="1055687"/>
    <lineage>
        <taxon>Eukaryota</taxon>
        <taxon>Discoba</taxon>
        <taxon>Euglenozoa</taxon>
        <taxon>Kinetoplastea</taxon>
        <taxon>Metakinetoplastina</taxon>
        <taxon>Trypanosomatida</taxon>
        <taxon>Trypanosomatidae</taxon>
        <taxon>Trypanosoma</taxon>
        <taxon>Duttonella</taxon>
    </lineage>
</organism>
<evidence type="ECO:0000313" key="3">
    <source>
        <dbReference type="EMBL" id="CCC51075.1"/>
    </source>
</evidence>
<dbReference type="EMBL" id="HE573026">
    <property type="protein sequence ID" value="CCC51075.1"/>
    <property type="molecule type" value="Genomic_DNA"/>
</dbReference>
<evidence type="ECO:0000259" key="2">
    <source>
        <dbReference type="Pfam" id="PF13251"/>
    </source>
</evidence>
<evidence type="ECO:0000256" key="1">
    <source>
        <dbReference type="SAM" id="MobiDB-lite"/>
    </source>
</evidence>
<protein>
    <recommendedName>
        <fullName evidence="2">DUF4042 domain-containing protein</fullName>
    </recommendedName>
</protein>
<accession>G0U5C7</accession>
<dbReference type="Gene3D" id="1.25.10.10">
    <property type="entry name" value="Leucine-rich Repeat Variant"/>
    <property type="match status" value="2"/>
</dbReference>
<sequence>MTFLLGDEMIGGVIQGALHTFYTSLCSVSEALLRAAGELTGLVDEVHQTVRHTSEATLLPQPVANVAQGMLLMPSHGCPVPSTLLVLATAAKFRALLHRTKSCGTATWKASSVVSELQDVEQAVLCSKLISWYCLATAWQRNMKTEPRACGGGGSPSVSHRHTRRPRNTPANVTLDGSQLEDESSELDAQLAEELFRVGVDAVARLSTYRQTSRVDGLMGAQCDSQFSKELCAEMRSSVLYLLVAALVRFGGSRFNLTLYLPVLFPVVDAKSARSMHPLLTPLLWDREVGVRTAAAVLSFVILKKTQPSLRYAEETDGTRKSFASLSAQGGRVLLGLHETLLWGLGLPSELEWTPRDAASHHSIGITSGLLLAVFSVLVSATPYQRCAHCVSLVDAALTIPVICEALRRKCDPEFKAVTAFLGEVFKSEHLTSVVERRLNLRRKCAERGADDGDHRGGLGSLLEALLAHAVNQMEVWRCVVQLARMHPLVVSAHFSLLIDASLTILRAIQNAGGYLTCADTSEEVTQLDATLSECLRAWLHFMGYLWQSFDGRSADPALRHDMASHRATLEQKQNIMTSLLIPTLLLTSDDFPYTETHRAALRCVAQVGDETLQMLSPTVRGKIRAQVIAGTASRHDDVRAEAITTVGVWSWKYVTFDSELPDFVNRSVSALRNDPCARVRFKAAFALSNITSRLCETEEDHLTEFSETKRLGDDKTATSEGIVNNVLLRQSPQHVQLLCDIAVYATLPHQEAAIASHGIRMMSHLLRCLTFEELIAELTVDGLEQPQGVAEGFFDTLLRFMLPSSRDAKLRWNAACALGFALAREVVFDAEPKGATKAVERLCVLLCHDCIFKVRTQAATALGRISPTFLVAGRYAASDLTLTVTRALCSALQQVVGDETENFAQYKEQGALRVALKRALEVMITGAAPSGKVQSVFAEYRRLLVEEGLL</sequence>
<dbReference type="InterPro" id="IPR016024">
    <property type="entry name" value="ARM-type_fold"/>
</dbReference>
<dbReference type="OMA" id="WHREERI"/>
<reference evidence="3" key="1">
    <citation type="journal article" date="2012" name="Proc. Natl. Acad. Sci. U.S.A.">
        <title>Antigenic diversity is generated by distinct evolutionary mechanisms in African trypanosome species.</title>
        <authorList>
            <person name="Jackson A.P."/>
            <person name="Berry A."/>
            <person name="Aslett M."/>
            <person name="Allison H.C."/>
            <person name="Burton P."/>
            <person name="Vavrova-Anderson J."/>
            <person name="Brown R."/>
            <person name="Browne H."/>
            <person name="Corton N."/>
            <person name="Hauser H."/>
            <person name="Gamble J."/>
            <person name="Gilderthorp R."/>
            <person name="Marcello L."/>
            <person name="McQuillan J."/>
            <person name="Otto T.D."/>
            <person name="Quail M.A."/>
            <person name="Sanders M.J."/>
            <person name="van Tonder A."/>
            <person name="Ginger M.L."/>
            <person name="Field M.C."/>
            <person name="Barry J.D."/>
            <person name="Hertz-Fowler C."/>
            <person name="Berriman M."/>
        </authorList>
    </citation>
    <scope>NUCLEOTIDE SEQUENCE</scope>
    <source>
        <strain evidence="3">Y486</strain>
    </source>
</reference>
<feature type="domain" description="DUF4042" evidence="2">
    <location>
        <begin position="246"/>
        <end position="386"/>
    </location>
</feature>
<dbReference type="InterPro" id="IPR025283">
    <property type="entry name" value="DUF4042"/>
</dbReference>
<name>G0U5C7_TRYVY</name>